<keyword evidence="6" id="KW-1185">Reference proteome</keyword>
<evidence type="ECO:0000256" key="4">
    <source>
        <dbReference type="PROSITE-ProRule" id="PRU00103"/>
    </source>
</evidence>
<dbReference type="Pfam" id="PF25801">
    <property type="entry name" value="HEAT_GCN1_C_2"/>
    <property type="match status" value="1"/>
</dbReference>
<keyword evidence="7" id="KW-0418">Kinase</keyword>
<dbReference type="Pfam" id="PF24987">
    <property type="entry name" value="HEAT_EF3_N"/>
    <property type="match status" value="2"/>
</dbReference>
<sequence length="2655" mass="296559">MSDLKGSTKHFSDFYLKTLSSSLKERKVVFKNATNAVKSNITNDVWVSISNALIIVLSRYQDLKSQSYVKEFVKVLMVSKPEACLVNLTPILAEYINNYPHFNISDNLAKTAFFILQVISIIFKASFKDYKNSHINELKHLIELQAILINAIAISKNKHLCEKSFNVMNDIWTNENDTLKYCGEYLKELNSKSYLLVIESYLLKSMSSIDSDLANQYKETFLEVFIKEAIACKTRPEQELIRQCSFTVKLVTYDVFKSKLLPPILKSMLRNPEVILECIATVISNVSLDLSANAIEITKGFSANLYSQNERARIESADLCKQLVLKCCDSTVVSNILNILFNIYHGSEGKLSTSEQKINILQAIGNCSFNAITNDDNSQKVAELVVDQFIKVLDNELHEKTLVHAIQMLSLWSSNFKKSIPKALLLWFVKGYDKKSSVLSVKLAYIDCMTHIFKNEYSKYAVGIIPLLVKCVEKYSQSSPLPVVTETLYATYLLLKIIEENPKLNNEVEFSKFWNLVLNPDKALFLNEKFLFQFTDAALNRVCMFSLLVLNMKFDQINGPIEPFLRSIIVSLLSIKSSMRIQCKKNVLKALTLPGGSKLTASLLNEITHFLESNNDLEIAPKHLVETILILCQNNNLGEDEQKILAYESLKPSHHPLIESYAPNLWLTILNRFQLKPSIFIRSYEKKLIKLLIEDYIPTRCMENVLSTVTRMNGDTLIPAVINKIRSQLEENDRYIYITEMEYEIYLYPEGELFNKSVLADKENENTINIKNMKRESKAYSYKEQQEEIILRKEIEAKKIKEGKLKKPELSIKQKEAMDIELEKELKIRNKLKNMSDEILTLVSMMRGIIAGNSLLVSQSLRYLIPGIIYNFQSIIAAPLLKDVFIDLAFCAFNADETKKTKSSSKVKNGRIKLSNSSIKAIAHYTLRKLKPKCILDDAWLKEDIDKATMRIVYLFCDLTKNEQEFTSPAFCYSFTLIRAVMLDLPFNHQLVNDCLLLIKNQATVRPKATSKAKSSSDLQRPKFLPRIEMFQLLSEIISRTSSNLQDTAVSAFLSVADSCCTDEKCDPASRDEIVCLLSALQNPSRNVRHTAIRALQKVADAFPTAKKDNQIILKITKRIWITKFDVYEENRDLANKLWESSKLEIKMNGLLENLLEDVVHPVADVQKAVSIALFSLLKDSPINSTNIALKKLLLMYNSNIMKPEDNIELDDWQGRVGVAMALEQLSLLLSDDMVIQLVNFFVSISLNDRNDVVRKYMLKAAVSVVNLHGKNNVDRLMNIFEKFLKKATSSESFDNVRLGVVVCMGSLARHLDSDDSKLKPITNRLLEALSTPSQEVQEAVANCLSPLMPLVKDDASAILKKLLSRLFNSASFGERKGAAHGIAGVIKGLGILSLKQYDIMSTLTEAIQDKKNYKKREGALFAFEMLCSTLGRLFEPYIVHVLPHLLSCFGDNSEYVRTATYDCSKAIMSKLSAHGVKLILPSLLNALEGDSWRTKTGSVELLGAMAYCAPKQLSSCLPSIVPKLIEVLSDSHISVQEAGAQALKVIGSVIRNPEIQAIVPVLLEALQNPSNKTAPCLQILLNTKFVHFIDAPSLALIMPVVQRAFIDRSTETRKMAAQIIGNMYSLTDQKDLTPYLPNIIPGLKNSLLDPVPEVRTVSARALGAMVRGMGETSFQDLLPWLMQTLTSEASSVDRSGAAQGLSEVVGGLGVSKLHSLMPEIIATAERTDIAPQVKDGYIMMFIYMPGVFNDDFIPYINQIITPILKALADENEFVRETALKAGQRIVNMYAESAIQLLLPELERGLFDDNWRIRFSSVQLLGDLLYRISGVSGKMSTETASDDDNFGTEHSHKAIIGTLGAERRNRVLAGLYMGRSDVALMVRQAALHVWKVVVTNTPRTLREILPTLFTLLLGCLASTSFDKRQVAARTLGDLVRKLGERVLPDIIPILEKGLESEQADQRQGVCIGLSEIMASTSRDMVLTFVDSLVPTVSRALADPLPSVRQAAAKTFDSLHSTVGHRALDDILPAMLNNLNNPDAEIAERTLDGLRQVMAVKSRVVLPYLIPQLTQPPINTKALSILASVAGEALNKYLHKILPALLTALSKTESAAEELVYCQAVVLAVCDDAGTMVDLLLDATQAENISQKQSALQLLAAFCTYTKADYSSYVPKLLHGIIYQFKDQDEKNLQLAWEALNAVCKSVDTKQSNHLVFEIRQAIKFVMSDFKHLEYLPGFCIPKGADPFVPIFREAILNGSPEIKEQAAQGWGEVVKVAAKEGLTSPVLNMTGPLIRILNERYTWNIKSAILETVALLLAKAGNNLKQFLPQLQTTFLKALQDPNRQVRLKAANALGHLIVVHSRTETIFVDLHSGVKNSEDITIKETMLQALRGVISPAGDKMSDQVRRTVFMTLREGLGNPEDTIRSGTAGCLGALCRWLSPEQLNVALNDHILIDDPSIDPILRHGRSSALFVALKESPDTVFSSVYSDKVIKTILCHLQADKISIVMNGVRSCGYLFSHLMNIGITIPPQLLSPFIRMMNQSSNEVKQLVAHICSYLGKSGVTLSPEFLKSTIPMLVNGTKEKNCYVKSNSEIALVTVLKLQQGDTTLQPGPEMEACLNLLDTGAREALNDVINKVLRKVSIQMDTKVEELDDTLIV</sequence>
<evidence type="ECO:0000256" key="1">
    <source>
        <dbReference type="ARBA" id="ARBA00007366"/>
    </source>
</evidence>
<dbReference type="PROSITE" id="PS50077">
    <property type="entry name" value="HEAT_REPEAT"/>
    <property type="match status" value="3"/>
</dbReference>
<dbReference type="GeneID" id="112693796"/>
<dbReference type="InterPro" id="IPR011989">
    <property type="entry name" value="ARM-like"/>
</dbReference>
<keyword evidence="3" id="KW-0677">Repeat</keyword>
<dbReference type="Pfam" id="PF24984">
    <property type="entry name" value="HEAT_EF3_GNC1"/>
    <property type="match status" value="1"/>
</dbReference>
<dbReference type="PANTHER" id="PTHR23346">
    <property type="entry name" value="TRANSLATIONAL ACTIVATOR GCN1-RELATED"/>
    <property type="match status" value="1"/>
</dbReference>
<feature type="domain" description="TOG" evidence="5">
    <location>
        <begin position="1347"/>
        <end position="1580"/>
    </location>
</feature>
<keyword evidence="2" id="KW-0597">Phosphoprotein</keyword>
<dbReference type="Gene3D" id="1.25.10.10">
    <property type="entry name" value="Leucine-rich Repeat Variant"/>
    <property type="match status" value="6"/>
</dbReference>
<feature type="repeat" description="HEAT" evidence="4">
    <location>
        <begin position="1988"/>
        <end position="2025"/>
    </location>
</feature>
<dbReference type="InterPro" id="IPR021133">
    <property type="entry name" value="HEAT_type_2"/>
</dbReference>
<dbReference type="SMART" id="SM01349">
    <property type="entry name" value="TOG"/>
    <property type="match status" value="2"/>
</dbReference>
<dbReference type="GO" id="GO:0034198">
    <property type="term" value="P:cellular response to amino acid starvation"/>
    <property type="evidence" value="ECO:0007669"/>
    <property type="project" value="TreeGrafter"/>
</dbReference>
<evidence type="ECO:0000259" key="5">
    <source>
        <dbReference type="SMART" id="SM01349"/>
    </source>
</evidence>
<dbReference type="Pfam" id="PF24993">
    <property type="entry name" value="GNC1_N"/>
    <property type="match status" value="1"/>
</dbReference>
<evidence type="ECO:0000313" key="7">
    <source>
        <dbReference type="RefSeq" id="XP_025424790.1"/>
    </source>
</evidence>
<feature type="domain" description="TOG" evidence="5">
    <location>
        <begin position="1788"/>
        <end position="2055"/>
    </location>
</feature>
<feature type="repeat" description="HEAT" evidence="4">
    <location>
        <begin position="1521"/>
        <end position="1558"/>
    </location>
</feature>
<accession>A0A8B8GP55</accession>
<dbReference type="InterPro" id="IPR056810">
    <property type="entry name" value="GNC1-like_N"/>
</dbReference>
<name>A0A8B8GP55_9HEMI</name>
<dbReference type="FunFam" id="1.25.10.10:FF:000162">
    <property type="entry name" value="GCN1, eIF2 alpha kinase activator homolog"/>
    <property type="match status" value="1"/>
</dbReference>
<evidence type="ECO:0000256" key="2">
    <source>
        <dbReference type="ARBA" id="ARBA00022553"/>
    </source>
</evidence>
<dbReference type="SUPFAM" id="SSF48371">
    <property type="entry name" value="ARM repeat"/>
    <property type="match status" value="5"/>
</dbReference>
<dbReference type="GO" id="GO:0019887">
    <property type="term" value="F:protein kinase regulator activity"/>
    <property type="evidence" value="ECO:0007669"/>
    <property type="project" value="TreeGrafter"/>
</dbReference>
<dbReference type="GO" id="GO:0016301">
    <property type="term" value="F:kinase activity"/>
    <property type="evidence" value="ECO:0007669"/>
    <property type="project" value="UniProtKB-KW"/>
</dbReference>
<dbReference type="GO" id="GO:0006417">
    <property type="term" value="P:regulation of translation"/>
    <property type="evidence" value="ECO:0007669"/>
    <property type="project" value="TreeGrafter"/>
</dbReference>
<evidence type="ECO:0000256" key="3">
    <source>
        <dbReference type="ARBA" id="ARBA00022737"/>
    </source>
</evidence>
<dbReference type="Pfam" id="PF23271">
    <property type="entry name" value="HEAT_GCN1"/>
    <property type="match status" value="1"/>
</dbReference>
<dbReference type="Proteomes" id="UP000694846">
    <property type="component" value="Unplaced"/>
</dbReference>
<dbReference type="PANTHER" id="PTHR23346:SF7">
    <property type="entry name" value="STALLED RIBOSOME SENSOR GCN1"/>
    <property type="match status" value="1"/>
</dbReference>
<keyword evidence="7" id="KW-0808">Transferase</keyword>
<protein>
    <submittedName>
        <fullName evidence="7">EIF-2-alpha kinase activator GCN1 isoform X1</fullName>
    </submittedName>
</protein>
<dbReference type="GO" id="GO:0000226">
    <property type="term" value="P:microtubule cytoskeleton organization"/>
    <property type="evidence" value="ECO:0007669"/>
    <property type="project" value="UniProtKB-ARBA"/>
</dbReference>
<dbReference type="OrthoDB" id="5148094at2759"/>
<feature type="repeat" description="HEAT" evidence="4">
    <location>
        <begin position="1640"/>
        <end position="1678"/>
    </location>
</feature>
<dbReference type="RefSeq" id="XP_025424790.1">
    <property type="nucleotide sequence ID" value="XM_025569005.1"/>
</dbReference>
<reference evidence="7" key="1">
    <citation type="submission" date="2025-08" db="UniProtKB">
        <authorList>
            <consortium name="RefSeq"/>
        </authorList>
    </citation>
    <scope>IDENTIFICATION</scope>
    <source>
        <tissue evidence="7">Whole body</tissue>
    </source>
</reference>
<dbReference type="InterPro" id="IPR034085">
    <property type="entry name" value="TOG"/>
</dbReference>
<dbReference type="InterPro" id="IPR016024">
    <property type="entry name" value="ARM-type_fold"/>
</dbReference>
<comment type="similarity">
    <text evidence="1">Belongs to the GCN1 family.</text>
</comment>
<dbReference type="InterPro" id="IPR057546">
    <property type="entry name" value="HEAT_GCN1"/>
</dbReference>
<dbReference type="FunFam" id="1.25.10.10:FF:000090">
    <property type="entry name" value="eIF-2-alpha kinase activator GCN1"/>
    <property type="match status" value="1"/>
</dbReference>
<proteinExistence type="inferred from homology"/>
<gene>
    <name evidence="7" type="primary">LOC112693796</name>
</gene>
<organism evidence="6 7">
    <name type="scientific">Sipha flava</name>
    <name type="common">yellow sugarcane aphid</name>
    <dbReference type="NCBI Taxonomy" id="143950"/>
    <lineage>
        <taxon>Eukaryota</taxon>
        <taxon>Metazoa</taxon>
        <taxon>Ecdysozoa</taxon>
        <taxon>Arthropoda</taxon>
        <taxon>Hexapoda</taxon>
        <taxon>Insecta</taxon>
        <taxon>Pterygota</taxon>
        <taxon>Neoptera</taxon>
        <taxon>Paraneoptera</taxon>
        <taxon>Hemiptera</taxon>
        <taxon>Sternorrhyncha</taxon>
        <taxon>Aphidomorpha</taxon>
        <taxon>Aphidoidea</taxon>
        <taxon>Aphididae</taxon>
        <taxon>Sipha</taxon>
    </lineage>
</organism>
<dbReference type="InterPro" id="IPR000357">
    <property type="entry name" value="HEAT"/>
</dbReference>
<dbReference type="GO" id="GO:0005829">
    <property type="term" value="C:cytosol"/>
    <property type="evidence" value="ECO:0007669"/>
    <property type="project" value="TreeGrafter"/>
</dbReference>
<dbReference type="FunFam" id="1.25.10.10:FF:000096">
    <property type="entry name" value="eIF-2-alpha kinase activator gcn1"/>
    <property type="match status" value="1"/>
</dbReference>
<dbReference type="Pfam" id="PF02985">
    <property type="entry name" value="HEAT"/>
    <property type="match status" value="1"/>
</dbReference>
<evidence type="ECO:0000313" key="6">
    <source>
        <dbReference type="Proteomes" id="UP000694846"/>
    </source>
</evidence>